<evidence type="ECO:0000256" key="6">
    <source>
        <dbReference type="SAM" id="MobiDB-lite"/>
    </source>
</evidence>
<comment type="caution">
    <text evidence="10">The sequence shown here is derived from an EMBL/GenBank/DDBJ whole genome shotgun (WGS) entry which is preliminary data.</text>
</comment>
<dbReference type="InterPro" id="IPR010259">
    <property type="entry name" value="S8pro/Inhibitor_I9"/>
</dbReference>
<dbReference type="EMBL" id="JAGGKX010000006">
    <property type="protein sequence ID" value="MBP1969548.1"/>
    <property type="molecule type" value="Genomic_DNA"/>
</dbReference>
<dbReference type="InterPro" id="IPR012103">
    <property type="entry name" value="Pept_S8A_Bpr"/>
</dbReference>
<evidence type="ECO:0000256" key="7">
    <source>
        <dbReference type="SAM" id="SignalP"/>
    </source>
</evidence>
<evidence type="ECO:0000313" key="10">
    <source>
        <dbReference type="EMBL" id="MBP1969548.1"/>
    </source>
</evidence>
<dbReference type="Pfam" id="PF05922">
    <property type="entry name" value="Inhibitor_I9"/>
    <property type="match status" value="1"/>
</dbReference>
<dbReference type="InterPro" id="IPR036852">
    <property type="entry name" value="Peptidase_S8/S53_dom_sf"/>
</dbReference>
<dbReference type="EC" id="3.4.21.-" evidence="10"/>
<organism evidence="10 11">
    <name type="scientific">Virgibacillus natechei</name>
    <dbReference type="NCBI Taxonomy" id="1216297"/>
    <lineage>
        <taxon>Bacteria</taxon>
        <taxon>Bacillati</taxon>
        <taxon>Bacillota</taxon>
        <taxon>Bacilli</taxon>
        <taxon>Bacillales</taxon>
        <taxon>Bacillaceae</taxon>
        <taxon>Virgibacillus</taxon>
    </lineage>
</organism>
<dbReference type="InterPro" id="IPR008969">
    <property type="entry name" value="CarboxyPept-like_regulatory"/>
</dbReference>
<feature type="active site" description="Charge relay system" evidence="5">
    <location>
        <position position="269"/>
    </location>
</feature>
<dbReference type="GO" id="GO:0016787">
    <property type="term" value="F:hydrolase activity"/>
    <property type="evidence" value="ECO:0007669"/>
    <property type="project" value="UniProtKB-KW"/>
</dbReference>
<dbReference type="Pfam" id="PF09136">
    <property type="entry name" value="Glucodextran_B"/>
    <property type="match status" value="2"/>
</dbReference>
<dbReference type="RefSeq" id="WP_280953284.1">
    <property type="nucleotide sequence ID" value="NZ_CP110224.1"/>
</dbReference>
<gene>
    <name evidence="10" type="ORF">J2Z83_001652</name>
</gene>
<dbReference type="SUPFAM" id="SSF52743">
    <property type="entry name" value="Subtilisin-like"/>
    <property type="match status" value="1"/>
</dbReference>
<dbReference type="Pfam" id="PF20773">
    <property type="entry name" value="InhA-like_MAM"/>
    <property type="match status" value="1"/>
</dbReference>
<dbReference type="Gene3D" id="2.60.40.10">
    <property type="entry name" value="Immunoglobulins"/>
    <property type="match status" value="2"/>
</dbReference>
<dbReference type="InterPro" id="IPR013783">
    <property type="entry name" value="Ig-like_fold"/>
</dbReference>
<dbReference type="Gene3D" id="2.60.120.200">
    <property type="match status" value="1"/>
</dbReference>
<evidence type="ECO:0000256" key="1">
    <source>
        <dbReference type="ARBA" id="ARBA00011073"/>
    </source>
</evidence>
<dbReference type="Pfam" id="PF13715">
    <property type="entry name" value="CarbopepD_reg_2"/>
    <property type="match status" value="1"/>
</dbReference>
<dbReference type="InterPro" id="IPR000209">
    <property type="entry name" value="Peptidase_S8/S53_dom"/>
</dbReference>
<dbReference type="Gene3D" id="3.40.50.200">
    <property type="entry name" value="Peptidase S8/S53 domain"/>
    <property type="match status" value="1"/>
</dbReference>
<dbReference type="SUPFAM" id="SSF49899">
    <property type="entry name" value="Concanavalin A-like lectins/glucanases"/>
    <property type="match status" value="1"/>
</dbReference>
<keyword evidence="11" id="KW-1185">Reference proteome</keyword>
<feature type="region of interest" description="Disordered" evidence="6">
    <location>
        <begin position="1428"/>
        <end position="1488"/>
    </location>
</feature>
<comment type="similarity">
    <text evidence="1 5">Belongs to the peptidase S8 family.</text>
</comment>
<dbReference type="PRINTS" id="PR00723">
    <property type="entry name" value="SUBTILISIN"/>
</dbReference>
<evidence type="ECO:0000259" key="8">
    <source>
        <dbReference type="Pfam" id="PF00082"/>
    </source>
</evidence>
<feature type="domain" description="Peptidase S8/S53" evidence="8">
    <location>
        <begin position="214"/>
        <end position="500"/>
    </location>
</feature>
<feature type="region of interest" description="Disordered" evidence="6">
    <location>
        <begin position="787"/>
        <end position="808"/>
    </location>
</feature>
<evidence type="ECO:0000256" key="3">
    <source>
        <dbReference type="ARBA" id="ARBA00022801"/>
    </source>
</evidence>
<reference evidence="10 11" key="1">
    <citation type="submission" date="2021-03" db="EMBL/GenBank/DDBJ databases">
        <title>Genomic Encyclopedia of Type Strains, Phase IV (KMG-IV): sequencing the most valuable type-strain genomes for metagenomic binning, comparative biology and taxonomic classification.</title>
        <authorList>
            <person name="Goeker M."/>
        </authorList>
    </citation>
    <scope>NUCLEOTIDE SEQUENCE [LARGE SCALE GENOMIC DNA]</scope>
    <source>
        <strain evidence="10 11">DSM 25609</strain>
    </source>
</reference>
<dbReference type="Pfam" id="PF13620">
    <property type="entry name" value="CarboxypepD_reg"/>
    <property type="match status" value="1"/>
</dbReference>
<name>A0ABS4IF93_9BACI</name>
<dbReference type="Proteomes" id="UP001519345">
    <property type="component" value="Unassembled WGS sequence"/>
</dbReference>
<dbReference type="InterPro" id="IPR015500">
    <property type="entry name" value="Peptidase_S8_subtilisin-rel"/>
</dbReference>
<dbReference type="SUPFAM" id="SSF49464">
    <property type="entry name" value="Carboxypeptidase regulatory domain-like"/>
    <property type="match status" value="2"/>
</dbReference>
<feature type="compositionally biased region" description="Gly residues" evidence="6">
    <location>
        <begin position="1436"/>
        <end position="1458"/>
    </location>
</feature>
<feature type="domain" description="Inhibitor I9" evidence="9">
    <location>
        <begin position="99"/>
        <end position="178"/>
    </location>
</feature>
<evidence type="ECO:0000256" key="5">
    <source>
        <dbReference type="PROSITE-ProRule" id="PRU01240"/>
    </source>
</evidence>
<sequence length="1488" mass="159108">MRHKKKRQFRAFSIAASFLMTFSLITPGLAHAESNKKLHESLNDPRQQAKVSDRLVESFSDDEDEKVTFLIKFSETTDTASIAEEARVNADQANLSAQEAKHTQRSAVVSELKTTALTAQADVKAYLEQEVENGNADNINSYHIVNGMAVTATKEVAEKVSGFAEVEKVLPNEIRELHETTVTEEEAPQSEVADIEWNVEQIGAPAAWDMGADGSGTVVASIDTGAEWDHPALKENYRGYDAATGEVDHEFNWFDAPEGEEEPYDPNGHGTHVTGTMVGAEPDGSNQVGVAPGAEWIAVNAFDSGGNATDADLLAAAEWILAPTDSDGNTNVDMAPDVVNNSWGGGPGLDEWYRDVVQNWRAAEIFPEFSAGNTTLTNPGGPGSVAVPANYPESFATGATDSNDELADFSLRGPSPYDEVKPDISAPGVNIRSSVPGGGYEGGWNGTSMSGPAVSAVVALLKGVDSSLTVDEIEEIIESTATTLTDDEYPDAPNNGYGHGLANAHDAVASIVDGLGTLQGQVTKDGEDTEAPTFGHEAPTETYAGMDLDLSIQASDNISVTLVELNYQDTNGEWQSVEASLTSGNYTDGEYVATIPGEDIDGDSLTYYWVVDDFGNNEVTSDEYVVSVEQGITVGYSEDFETEPTGWTVFGEMNSWEWGEPTSGPGEASTGEHVYATNLNGNYDNDANTTLMMPPVDLPEGDSYLQFDQWFDIESGWDYGHVFISTDQEDWTPLMEMTGESDGWESAEVDLSEYSDQRVYIGFNLTSDVTINEEGLYIDDVALSDSTESDGASVGLERNNDLEVEDKEKADLNERVDPNKILPVEEEPIAEQAINPAALPVGAQVNVVETDRSTNTDPADGTYSLLHAAGEFTVQAEAYGFHSAEQTVTIEDDETTQANFTLEEVDQNTVSGTITDEATDEPIEGATIILMEDANVTPVETDADGSYSLTAYEDTYTLRVLASGYHTEEVEVNLDEDSTVDVALEPFYTIPGGEIGYDDGNADNARAFFDAGNGWSVKMSLSEGQDTAVVTDGVFQFHDEEFPDPGGTAFEVEVWDATGADGTPGEKIAGPVEAEAIRDLDEWTVVDLSDHSITVDGDFYMVYIQTQPNTGAPGLATDETSPNAERSYQYVGGEWSQSPADEGNYMIRSRVSYEAEEPVITSPAEDFITNESEYTVEGTASPTTTAQVFNNEEEVGSAEVGDDGEFAIPTALTEGENEITVVSFLDGTSVGESEPVIATLDTEAPELTIDTPQDGDRTNSETVTVEGTVSDDHLDTVEVNGQEAEVTDGSYSERIMVDNGENEIEVVASDLAGNTETQNVTIDVNYTAPEIENVNPTEDQYIQAGETVTIEFESEPGLDATFSILMPLTNGQISNATELPMQETSDGHYVGYYTATSNVQAENAVIEVSVVDGYGNQATEQAEGTVTINEEDDNGNGNGNGNGLPGFGDGHPGNGNGPPFGDDHPGNGNGPPSFGSGHPGQGNGPGNN</sequence>
<evidence type="ECO:0000259" key="9">
    <source>
        <dbReference type="Pfam" id="PF05922"/>
    </source>
</evidence>
<dbReference type="InterPro" id="IPR013320">
    <property type="entry name" value="ConA-like_dom_sf"/>
</dbReference>
<feature type="chain" id="PRO_5045875094" evidence="7">
    <location>
        <begin position="33"/>
        <end position="1488"/>
    </location>
</feature>
<dbReference type="NCBIfam" id="NF038128">
    <property type="entry name" value="choice_anch_J"/>
    <property type="match status" value="1"/>
</dbReference>
<feature type="active site" description="Charge relay system" evidence="5">
    <location>
        <position position="448"/>
    </location>
</feature>
<evidence type="ECO:0000256" key="4">
    <source>
        <dbReference type="ARBA" id="ARBA00022825"/>
    </source>
</evidence>
<dbReference type="Pfam" id="PF00082">
    <property type="entry name" value="Peptidase_S8"/>
    <property type="match status" value="1"/>
</dbReference>
<dbReference type="PROSITE" id="PS00137">
    <property type="entry name" value="SUBTILASE_HIS"/>
    <property type="match status" value="1"/>
</dbReference>
<dbReference type="PROSITE" id="PS51892">
    <property type="entry name" value="SUBTILASE"/>
    <property type="match status" value="1"/>
</dbReference>
<keyword evidence="7" id="KW-0732">Signal</keyword>
<dbReference type="PANTHER" id="PTHR43399">
    <property type="entry name" value="SUBTILISIN-RELATED"/>
    <property type="match status" value="1"/>
</dbReference>
<dbReference type="PANTHER" id="PTHR43399:SF4">
    <property type="entry name" value="CELL WALL-ASSOCIATED PROTEASE"/>
    <property type="match status" value="1"/>
</dbReference>
<dbReference type="Gene3D" id="2.60.40.1120">
    <property type="entry name" value="Carboxypeptidase-like, regulatory domain"/>
    <property type="match status" value="2"/>
</dbReference>
<keyword evidence="3 5" id="KW-0378">Hydrolase</keyword>
<dbReference type="PIRSF" id="PIRSF015477">
    <property type="entry name" value="Bpr"/>
    <property type="match status" value="1"/>
</dbReference>
<dbReference type="PROSITE" id="PS00138">
    <property type="entry name" value="SUBTILASE_SER"/>
    <property type="match status" value="1"/>
</dbReference>
<feature type="signal peptide" evidence="7">
    <location>
        <begin position="1"/>
        <end position="32"/>
    </location>
</feature>
<feature type="compositionally biased region" description="Basic and acidic residues" evidence="6">
    <location>
        <begin position="798"/>
        <end position="808"/>
    </location>
</feature>
<feature type="active site" description="Charge relay system" evidence="5">
    <location>
        <position position="223"/>
    </location>
</feature>
<proteinExistence type="inferred from homology"/>
<dbReference type="InterPro" id="IPR022398">
    <property type="entry name" value="Peptidase_S8_His-AS"/>
</dbReference>
<keyword evidence="2 5" id="KW-0645">Protease</keyword>
<dbReference type="InterPro" id="IPR023828">
    <property type="entry name" value="Peptidase_S8_Ser-AS"/>
</dbReference>
<evidence type="ECO:0000256" key="2">
    <source>
        <dbReference type="ARBA" id="ARBA00022670"/>
    </source>
</evidence>
<protein>
    <submittedName>
        <fullName evidence="10">Bacillopeptidase F</fullName>
        <ecNumber evidence="10">3.4.21.-</ecNumber>
    </submittedName>
</protein>
<keyword evidence="4 5" id="KW-0720">Serine protease</keyword>
<evidence type="ECO:0000313" key="11">
    <source>
        <dbReference type="Proteomes" id="UP001519345"/>
    </source>
</evidence>
<dbReference type="InterPro" id="IPR051048">
    <property type="entry name" value="Peptidase_S8/S53_subtilisin"/>
</dbReference>
<accession>A0ABS4IF93</accession>
<feature type="compositionally biased region" description="Gly residues" evidence="6">
    <location>
        <begin position="1477"/>
        <end position="1488"/>
    </location>
</feature>